<dbReference type="InParanoid" id="A0A3N4LVK9"/>
<dbReference type="AlphaFoldDB" id="A0A3N4LVK9"/>
<accession>A0A3N4LVK9</accession>
<feature type="compositionally biased region" description="Polar residues" evidence="1">
    <location>
        <begin position="18"/>
        <end position="27"/>
    </location>
</feature>
<feature type="region of interest" description="Disordered" evidence="1">
    <location>
        <begin position="138"/>
        <end position="160"/>
    </location>
</feature>
<organism evidence="2 3">
    <name type="scientific">Terfezia boudieri ATCC MYA-4762</name>
    <dbReference type="NCBI Taxonomy" id="1051890"/>
    <lineage>
        <taxon>Eukaryota</taxon>
        <taxon>Fungi</taxon>
        <taxon>Dikarya</taxon>
        <taxon>Ascomycota</taxon>
        <taxon>Pezizomycotina</taxon>
        <taxon>Pezizomycetes</taxon>
        <taxon>Pezizales</taxon>
        <taxon>Pezizaceae</taxon>
        <taxon>Terfezia</taxon>
    </lineage>
</organism>
<feature type="compositionally biased region" description="Low complexity" evidence="1">
    <location>
        <begin position="99"/>
        <end position="111"/>
    </location>
</feature>
<sequence length="160" mass="16976">MYPSSRLIYPSPIPQGSPPSNHHTATFIQPPSAVYSSSHSTKLGTGCSILPPRTTGVGASATRGLLPTNPSFPTLLDANRGGPCSILPTLIHSVDRLEPPMLTSPSPSTMSDNGSDELFPIMQLSITTRSSLFLEKDRSSSVWSLRGSGDHGDSRSRSSK</sequence>
<evidence type="ECO:0000256" key="1">
    <source>
        <dbReference type="SAM" id="MobiDB-lite"/>
    </source>
</evidence>
<dbReference type="Proteomes" id="UP000267821">
    <property type="component" value="Unassembled WGS sequence"/>
</dbReference>
<dbReference type="EMBL" id="ML121540">
    <property type="protein sequence ID" value="RPB24681.1"/>
    <property type="molecule type" value="Genomic_DNA"/>
</dbReference>
<feature type="compositionally biased region" description="Basic and acidic residues" evidence="1">
    <location>
        <begin position="148"/>
        <end position="160"/>
    </location>
</feature>
<name>A0A3N4LVK9_9PEZI</name>
<evidence type="ECO:0000313" key="3">
    <source>
        <dbReference type="Proteomes" id="UP000267821"/>
    </source>
</evidence>
<keyword evidence="3" id="KW-1185">Reference proteome</keyword>
<reference evidence="2 3" key="1">
    <citation type="journal article" date="2018" name="Nat. Ecol. Evol.">
        <title>Pezizomycetes genomes reveal the molecular basis of ectomycorrhizal truffle lifestyle.</title>
        <authorList>
            <person name="Murat C."/>
            <person name="Payen T."/>
            <person name="Noel B."/>
            <person name="Kuo A."/>
            <person name="Morin E."/>
            <person name="Chen J."/>
            <person name="Kohler A."/>
            <person name="Krizsan K."/>
            <person name="Balestrini R."/>
            <person name="Da Silva C."/>
            <person name="Montanini B."/>
            <person name="Hainaut M."/>
            <person name="Levati E."/>
            <person name="Barry K.W."/>
            <person name="Belfiori B."/>
            <person name="Cichocki N."/>
            <person name="Clum A."/>
            <person name="Dockter R.B."/>
            <person name="Fauchery L."/>
            <person name="Guy J."/>
            <person name="Iotti M."/>
            <person name="Le Tacon F."/>
            <person name="Lindquist E.A."/>
            <person name="Lipzen A."/>
            <person name="Malagnac F."/>
            <person name="Mello A."/>
            <person name="Molinier V."/>
            <person name="Miyauchi S."/>
            <person name="Poulain J."/>
            <person name="Riccioni C."/>
            <person name="Rubini A."/>
            <person name="Sitrit Y."/>
            <person name="Splivallo R."/>
            <person name="Traeger S."/>
            <person name="Wang M."/>
            <person name="Zifcakova L."/>
            <person name="Wipf D."/>
            <person name="Zambonelli A."/>
            <person name="Paolocci F."/>
            <person name="Nowrousian M."/>
            <person name="Ottonello S."/>
            <person name="Baldrian P."/>
            <person name="Spatafora J.W."/>
            <person name="Henrissat B."/>
            <person name="Nagy L.G."/>
            <person name="Aury J.M."/>
            <person name="Wincker P."/>
            <person name="Grigoriev I.V."/>
            <person name="Bonfante P."/>
            <person name="Martin F.M."/>
        </authorList>
    </citation>
    <scope>NUCLEOTIDE SEQUENCE [LARGE SCALE GENOMIC DNA]</scope>
    <source>
        <strain evidence="2 3">ATCC MYA-4762</strain>
    </source>
</reference>
<gene>
    <name evidence="2" type="ORF">L211DRAFT_142456</name>
</gene>
<feature type="region of interest" description="Disordered" evidence="1">
    <location>
        <begin position="1"/>
        <end position="27"/>
    </location>
</feature>
<feature type="region of interest" description="Disordered" evidence="1">
    <location>
        <begin position="97"/>
        <end position="116"/>
    </location>
</feature>
<proteinExistence type="predicted"/>
<evidence type="ECO:0000313" key="2">
    <source>
        <dbReference type="EMBL" id="RPB24681.1"/>
    </source>
</evidence>
<protein>
    <submittedName>
        <fullName evidence="2">Uncharacterized protein</fullName>
    </submittedName>
</protein>